<proteinExistence type="predicted"/>
<evidence type="ECO:0000313" key="1">
    <source>
        <dbReference type="EMBL" id="SVB78179.1"/>
    </source>
</evidence>
<evidence type="ECO:0008006" key="2">
    <source>
        <dbReference type="Google" id="ProtNLM"/>
    </source>
</evidence>
<sequence length="182" mass="20555">RDSGLKVWDVFLSNTTGFEVSLSWSHDQPIPPAIVVQLVDINTRRVIDLKTADILELGRIDSRFYRQLKIVSGDETEVAARVTELLSHIPEELSLDGNYPNPFNPVTTIRFGLPEPREVRVSVVNILGQEITELVNGWRDMGRHEVVWQGLDRTGKPVATGMYFTVLSDGDKMIVKKMLLLK</sequence>
<dbReference type="Gene3D" id="2.60.40.4070">
    <property type="match status" value="1"/>
</dbReference>
<name>A0A382GT90_9ZZZZ</name>
<dbReference type="InterPro" id="IPR026444">
    <property type="entry name" value="Secre_tail"/>
</dbReference>
<dbReference type="AlphaFoldDB" id="A0A382GT90"/>
<accession>A0A382GT90</accession>
<feature type="non-terminal residue" evidence="1">
    <location>
        <position position="1"/>
    </location>
</feature>
<reference evidence="1" key="1">
    <citation type="submission" date="2018-05" db="EMBL/GenBank/DDBJ databases">
        <authorList>
            <person name="Lanie J.A."/>
            <person name="Ng W.-L."/>
            <person name="Kazmierczak K.M."/>
            <person name="Andrzejewski T.M."/>
            <person name="Davidsen T.M."/>
            <person name="Wayne K.J."/>
            <person name="Tettelin H."/>
            <person name="Glass J.I."/>
            <person name="Rusch D."/>
            <person name="Podicherti R."/>
            <person name="Tsui H.-C.T."/>
            <person name="Winkler M.E."/>
        </authorList>
    </citation>
    <scope>NUCLEOTIDE SEQUENCE</scope>
</reference>
<organism evidence="1">
    <name type="scientific">marine metagenome</name>
    <dbReference type="NCBI Taxonomy" id="408172"/>
    <lineage>
        <taxon>unclassified sequences</taxon>
        <taxon>metagenomes</taxon>
        <taxon>ecological metagenomes</taxon>
    </lineage>
</organism>
<dbReference type="EMBL" id="UINC01057238">
    <property type="protein sequence ID" value="SVB78179.1"/>
    <property type="molecule type" value="Genomic_DNA"/>
</dbReference>
<gene>
    <name evidence="1" type="ORF">METZ01_LOCUS231033</name>
</gene>
<dbReference type="NCBIfam" id="TIGR04183">
    <property type="entry name" value="Por_Secre_tail"/>
    <property type="match status" value="1"/>
</dbReference>
<protein>
    <recommendedName>
        <fullName evidence="2">FlgD Ig-like domain-containing protein</fullName>
    </recommendedName>
</protein>